<keyword evidence="4 5" id="KW-0119">Carbohydrate metabolism</keyword>
<dbReference type="PANTHER" id="PTHR10091">
    <property type="entry name" value="ALDOSE-1-EPIMERASE"/>
    <property type="match status" value="1"/>
</dbReference>
<dbReference type="OrthoDB" id="9779408at2"/>
<evidence type="ECO:0000313" key="10">
    <source>
        <dbReference type="Proteomes" id="UP000184447"/>
    </source>
</evidence>
<dbReference type="Pfam" id="PF01263">
    <property type="entry name" value="Aldose_epim"/>
    <property type="match status" value="1"/>
</dbReference>
<dbReference type="Proteomes" id="UP000184447">
    <property type="component" value="Unassembled WGS sequence"/>
</dbReference>
<dbReference type="STRING" id="1121316.SAMN02745207_01711"/>
<dbReference type="InterPro" id="IPR008183">
    <property type="entry name" value="Aldose_1/G6P_1-epimerase"/>
</dbReference>
<feature type="active site" description="Proton acceptor" evidence="6">
    <location>
        <position position="314"/>
    </location>
</feature>
<dbReference type="InterPro" id="IPR014718">
    <property type="entry name" value="GH-type_carb-bd"/>
</dbReference>
<dbReference type="GO" id="GO:0033499">
    <property type="term" value="P:galactose catabolic process via UDP-galactose, Leloir pathway"/>
    <property type="evidence" value="ECO:0007669"/>
    <property type="project" value="TreeGrafter"/>
</dbReference>
<proteinExistence type="inferred from homology"/>
<comment type="similarity">
    <text evidence="2 5">Belongs to the aldose epimerase family.</text>
</comment>
<reference evidence="9 10" key="1">
    <citation type="submission" date="2016-11" db="EMBL/GenBank/DDBJ databases">
        <authorList>
            <person name="Jaros S."/>
            <person name="Januszkiewicz K."/>
            <person name="Wedrychowicz H."/>
        </authorList>
    </citation>
    <scope>NUCLEOTIDE SEQUENCE [LARGE SCALE GENOMIC DNA]</scope>
    <source>
        <strain evidence="9 10">DSM 8605</strain>
    </source>
</reference>
<protein>
    <recommendedName>
        <fullName evidence="5">Aldose 1-epimerase</fullName>
        <ecNumber evidence="5">5.1.3.3</ecNumber>
    </recommendedName>
</protein>
<evidence type="ECO:0000256" key="8">
    <source>
        <dbReference type="PIRSR" id="PIRSR005096-3"/>
    </source>
</evidence>
<dbReference type="EC" id="5.1.3.3" evidence="5"/>
<dbReference type="InterPro" id="IPR015443">
    <property type="entry name" value="Aldose_1-epimerase"/>
</dbReference>
<evidence type="ECO:0000256" key="7">
    <source>
        <dbReference type="PIRSR" id="PIRSR005096-2"/>
    </source>
</evidence>
<dbReference type="CDD" id="cd09019">
    <property type="entry name" value="galactose_mutarotase_like"/>
    <property type="match status" value="1"/>
</dbReference>
<dbReference type="NCBIfam" id="NF008277">
    <property type="entry name" value="PRK11055.1"/>
    <property type="match status" value="1"/>
</dbReference>
<dbReference type="PIRSF" id="PIRSF005096">
    <property type="entry name" value="GALM"/>
    <property type="match status" value="1"/>
</dbReference>
<evidence type="ECO:0000256" key="3">
    <source>
        <dbReference type="ARBA" id="ARBA00023235"/>
    </source>
</evidence>
<dbReference type="GO" id="GO:0030246">
    <property type="term" value="F:carbohydrate binding"/>
    <property type="evidence" value="ECO:0007669"/>
    <property type="project" value="InterPro"/>
</dbReference>
<feature type="binding site" evidence="7">
    <location>
        <position position="252"/>
    </location>
    <ligand>
        <name>beta-D-galactose</name>
        <dbReference type="ChEBI" id="CHEBI:27667"/>
    </ligand>
</feature>
<dbReference type="InterPro" id="IPR047215">
    <property type="entry name" value="Galactose_mutarotase-like"/>
</dbReference>
<name>A0A1M5UCE9_9CLOT</name>
<dbReference type="SUPFAM" id="SSF74650">
    <property type="entry name" value="Galactose mutarotase-like"/>
    <property type="match status" value="1"/>
</dbReference>
<dbReference type="GO" id="GO:0006006">
    <property type="term" value="P:glucose metabolic process"/>
    <property type="evidence" value="ECO:0007669"/>
    <property type="project" value="TreeGrafter"/>
</dbReference>
<evidence type="ECO:0000313" key="9">
    <source>
        <dbReference type="EMBL" id="SHH60725.1"/>
    </source>
</evidence>
<dbReference type="GO" id="GO:0004034">
    <property type="term" value="F:aldose 1-epimerase activity"/>
    <property type="evidence" value="ECO:0007669"/>
    <property type="project" value="UniProtKB-EC"/>
</dbReference>
<evidence type="ECO:0000256" key="4">
    <source>
        <dbReference type="ARBA" id="ARBA00023277"/>
    </source>
</evidence>
<organism evidence="9 10">
    <name type="scientific">Clostridium grantii DSM 8605</name>
    <dbReference type="NCBI Taxonomy" id="1121316"/>
    <lineage>
        <taxon>Bacteria</taxon>
        <taxon>Bacillati</taxon>
        <taxon>Bacillota</taxon>
        <taxon>Clostridia</taxon>
        <taxon>Eubacteriales</taxon>
        <taxon>Clostridiaceae</taxon>
        <taxon>Clostridium</taxon>
    </lineage>
</organism>
<feature type="active site" description="Proton donor" evidence="6">
    <location>
        <position position="180"/>
    </location>
</feature>
<dbReference type="Gene3D" id="2.70.98.10">
    <property type="match status" value="1"/>
</dbReference>
<gene>
    <name evidence="9" type="ORF">SAMN02745207_01711</name>
</gene>
<keyword evidence="10" id="KW-1185">Reference proteome</keyword>
<dbReference type="GO" id="GO:0005737">
    <property type="term" value="C:cytoplasm"/>
    <property type="evidence" value="ECO:0007669"/>
    <property type="project" value="TreeGrafter"/>
</dbReference>
<evidence type="ECO:0000256" key="6">
    <source>
        <dbReference type="PIRSR" id="PIRSR005096-1"/>
    </source>
</evidence>
<feature type="binding site" evidence="8">
    <location>
        <begin position="180"/>
        <end position="182"/>
    </location>
    <ligand>
        <name>beta-D-galactose</name>
        <dbReference type="ChEBI" id="CHEBI:27667"/>
    </ligand>
</feature>
<dbReference type="RefSeq" id="WP_073338013.1">
    <property type="nucleotide sequence ID" value="NZ_FQXM01000007.1"/>
</dbReference>
<accession>A0A1M5UCE9</accession>
<evidence type="ECO:0000256" key="5">
    <source>
        <dbReference type="PIRNR" id="PIRNR005096"/>
    </source>
</evidence>
<dbReference type="PANTHER" id="PTHR10091:SF0">
    <property type="entry name" value="GALACTOSE MUTAROTASE"/>
    <property type="match status" value="1"/>
</dbReference>
<dbReference type="EMBL" id="FQXM01000007">
    <property type="protein sequence ID" value="SHH60725.1"/>
    <property type="molecule type" value="Genomic_DNA"/>
</dbReference>
<sequence length="349" mass="38996">MEIKKRIAGKTYDGENILEYSLMNDSGCHVSILNLGGIITEICVPDKNNKIENVVLGYSNIEDYQQNPPFLGALVGRIAGRVSGAQFTIDDETYLLEKNNNSSNLHGGPKGFDKFIWDVKEIYQDNSIALEFNRLSPDKEMGFPGNLNVTVTYTFDNSNNLEINYFATTDKKTIITLTNHSYFNLSGNLKENILSHILKIDADKFGAVTDEVLPTGEFVNVEGTAFDFRNGKLVSQDIYSKEQQIKNGGGYDHPFFLNTSSDSPISLYDEKSGRILNVTTDQPAVVLYTANFLGTDLELQNNKKSCNYLGLCLETQYYPDAINKESFPTYILAPGDVYKAKTKFSFSTK</sequence>
<comment type="pathway">
    <text evidence="1 5">Carbohydrate metabolism; hexose metabolism.</text>
</comment>
<evidence type="ECO:0000256" key="2">
    <source>
        <dbReference type="ARBA" id="ARBA00006206"/>
    </source>
</evidence>
<evidence type="ECO:0000256" key="1">
    <source>
        <dbReference type="ARBA" id="ARBA00005028"/>
    </source>
</evidence>
<dbReference type="UniPathway" id="UPA00242"/>
<dbReference type="InterPro" id="IPR011013">
    <property type="entry name" value="Gal_mutarotase_sf_dom"/>
</dbReference>
<comment type="catalytic activity">
    <reaction evidence="5">
        <text>alpha-D-glucose = beta-D-glucose</text>
        <dbReference type="Rhea" id="RHEA:10264"/>
        <dbReference type="ChEBI" id="CHEBI:15903"/>
        <dbReference type="ChEBI" id="CHEBI:17925"/>
        <dbReference type="EC" id="5.1.3.3"/>
    </reaction>
</comment>
<keyword evidence="3 5" id="KW-0413">Isomerase</keyword>
<dbReference type="AlphaFoldDB" id="A0A1M5UCE9"/>